<feature type="transmembrane region" description="Helical" evidence="1">
    <location>
        <begin position="104"/>
        <end position="130"/>
    </location>
</feature>
<proteinExistence type="predicted"/>
<organism evidence="2 3">
    <name type="scientific">Paraburkholderia phenazinium</name>
    <dbReference type="NCBI Taxonomy" id="60549"/>
    <lineage>
        <taxon>Bacteria</taxon>
        <taxon>Pseudomonadati</taxon>
        <taxon>Pseudomonadota</taxon>
        <taxon>Betaproteobacteria</taxon>
        <taxon>Burkholderiales</taxon>
        <taxon>Burkholderiaceae</taxon>
        <taxon>Paraburkholderia</taxon>
    </lineage>
</organism>
<dbReference type="Proteomes" id="UP000199706">
    <property type="component" value="Unassembled WGS sequence"/>
</dbReference>
<keyword evidence="1" id="KW-0812">Transmembrane</keyword>
<accession>A0A1G7ZN61</accession>
<gene>
    <name evidence="2" type="ORF">SAMN05216466_10781</name>
</gene>
<dbReference type="RefSeq" id="WP_090685742.1">
    <property type="nucleotide sequence ID" value="NZ_FNCJ01000007.1"/>
</dbReference>
<evidence type="ECO:0000256" key="1">
    <source>
        <dbReference type="SAM" id="Phobius"/>
    </source>
</evidence>
<protein>
    <submittedName>
        <fullName evidence="2">Uncharacterized protein</fullName>
    </submittedName>
</protein>
<reference evidence="2 3" key="1">
    <citation type="submission" date="2016-10" db="EMBL/GenBank/DDBJ databases">
        <authorList>
            <person name="de Groot N.N."/>
        </authorList>
    </citation>
    <scope>NUCLEOTIDE SEQUENCE [LARGE SCALE GENOMIC DNA]</scope>
    <source>
        <strain evidence="2 3">LMG 2247</strain>
    </source>
</reference>
<keyword evidence="1" id="KW-0472">Membrane</keyword>
<evidence type="ECO:0000313" key="3">
    <source>
        <dbReference type="Proteomes" id="UP000199706"/>
    </source>
</evidence>
<dbReference type="AlphaFoldDB" id="A0A1G7ZN61"/>
<dbReference type="EMBL" id="FNCJ01000007">
    <property type="protein sequence ID" value="SDH09540.1"/>
    <property type="molecule type" value="Genomic_DNA"/>
</dbReference>
<evidence type="ECO:0000313" key="2">
    <source>
        <dbReference type="EMBL" id="SDH09540.1"/>
    </source>
</evidence>
<sequence>MSFANPTHPNVSDFAAFVLDQGVPPADLPSGTLSTIGIDVSGNLTATGTTGTIAVGSALVGPGIPANTYLVTWNGGTNSGTVSPAPPEAINAASALTLSPYLQWAFNIAIGVTLIPPATLPAILYVMAVYNFGMHQLLKIGQDQPGQTFFTAQRAAFKLLSFIAGPVAASADQSTSNTLVTADFLKGLTMSGLDLIKTPWGQEYLAYSQMYGPNIVEAS</sequence>
<keyword evidence="1" id="KW-1133">Transmembrane helix</keyword>
<dbReference type="OrthoDB" id="9116415at2"/>
<name>A0A1G7ZN61_9BURK</name>